<sequence length="143" mass="16594">MAEMIRELTKDEFYLAEKIWQEYRGQRADSSKERIFGVFLDNDLVATSRCTRHLDGLEMDCVFTPERYRGGGYGRKSVQALLDACGNETIYIHSTLPLIAFYTSLGFERIPERGMPQTIRDRFIFCFGEMEGCNAIPMVRKER</sequence>
<evidence type="ECO:0000313" key="2">
    <source>
        <dbReference type="EMBL" id="MCQ1539123.1"/>
    </source>
</evidence>
<keyword evidence="3" id="KW-1185">Reference proteome</keyword>
<accession>A0ABD4TMA7</accession>
<proteinExistence type="predicted"/>
<name>A0ABD4TMA7_9EURY</name>
<evidence type="ECO:0000313" key="3">
    <source>
        <dbReference type="Proteomes" id="UP001524383"/>
    </source>
</evidence>
<dbReference type="Pfam" id="PF00583">
    <property type="entry name" value="Acetyltransf_1"/>
    <property type="match status" value="1"/>
</dbReference>
<organism evidence="2 3">
    <name type="scientific">Methanocalculus taiwanensis</name>
    <dbReference type="NCBI Taxonomy" id="106207"/>
    <lineage>
        <taxon>Archaea</taxon>
        <taxon>Methanobacteriati</taxon>
        <taxon>Methanobacteriota</taxon>
        <taxon>Stenosarchaea group</taxon>
        <taxon>Methanomicrobia</taxon>
        <taxon>Methanomicrobiales</taxon>
        <taxon>Methanocalculaceae</taxon>
        <taxon>Methanocalculus</taxon>
    </lineage>
</organism>
<dbReference type="CDD" id="cd04301">
    <property type="entry name" value="NAT_SF"/>
    <property type="match status" value="1"/>
</dbReference>
<dbReference type="AlphaFoldDB" id="A0ABD4TMA7"/>
<dbReference type="SUPFAM" id="SSF55729">
    <property type="entry name" value="Acyl-CoA N-acyltransferases (Nat)"/>
    <property type="match status" value="1"/>
</dbReference>
<protein>
    <submittedName>
        <fullName evidence="2">GNAT family N-acetyltransferase</fullName>
    </submittedName>
</protein>
<dbReference type="InterPro" id="IPR000182">
    <property type="entry name" value="GNAT_dom"/>
</dbReference>
<reference evidence="2 3" key="1">
    <citation type="submission" date="2019-08" db="EMBL/GenBank/DDBJ databases">
        <authorList>
            <person name="Chen S.-C."/>
            <person name="Lai M.-C."/>
            <person name="You Y.-T."/>
        </authorList>
    </citation>
    <scope>NUCLEOTIDE SEQUENCE [LARGE SCALE GENOMIC DNA]</scope>
    <source>
        <strain evidence="2 3">P2F9704a</strain>
    </source>
</reference>
<feature type="domain" description="N-acetyltransferase" evidence="1">
    <location>
        <begin position="1"/>
        <end position="143"/>
    </location>
</feature>
<dbReference type="RefSeq" id="WP_255333087.1">
    <property type="nucleotide sequence ID" value="NZ_VOTZ01000020.1"/>
</dbReference>
<dbReference type="Gene3D" id="3.40.630.30">
    <property type="match status" value="1"/>
</dbReference>
<dbReference type="InterPro" id="IPR016181">
    <property type="entry name" value="Acyl_CoA_acyltransferase"/>
</dbReference>
<dbReference type="Proteomes" id="UP001524383">
    <property type="component" value="Unassembled WGS sequence"/>
</dbReference>
<dbReference type="EMBL" id="VOTZ01000020">
    <property type="protein sequence ID" value="MCQ1539123.1"/>
    <property type="molecule type" value="Genomic_DNA"/>
</dbReference>
<comment type="caution">
    <text evidence="2">The sequence shown here is derived from an EMBL/GenBank/DDBJ whole genome shotgun (WGS) entry which is preliminary data.</text>
</comment>
<dbReference type="PROSITE" id="PS51186">
    <property type="entry name" value="GNAT"/>
    <property type="match status" value="1"/>
</dbReference>
<gene>
    <name evidence="2" type="ORF">FTO68_09045</name>
</gene>
<evidence type="ECO:0000259" key="1">
    <source>
        <dbReference type="PROSITE" id="PS51186"/>
    </source>
</evidence>